<dbReference type="PANTHER" id="PTHR38043">
    <property type="entry name" value="PROTEIN HEMX"/>
    <property type="match status" value="1"/>
</dbReference>
<dbReference type="Pfam" id="PF04375">
    <property type="entry name" value="HemX"/>
    <property type="match status" value="1"/>
</dbReference>
<keyword evidence="2" id="KW-0472">Membrane</keyword>
<keyword evidence="2" id="KW-0812">Transmembrane</keyword>
<proteinExistence type="predicted"/>
<feature type="compositionally biased region" description="Low complexity" evidence="1">
    <location>
        <begin position="382"/>
        <end position="401"/>
    </location>
</feature>
<accession>A0A558CCK3</accession>
<evidence type="ECO:0000313" key="3">
    <source>
        <dbReference type="EMBL" id="TVO78533.1"/>
    </source>
</evidence>
<organism evidence="3 4">
    <name type="scientific">Denitromonas halophila</name>
    <dbReference type="NCBI Taxonomy" id="1629404"/>
    <lineage>
        <taxon>Bacteria</taxon>
        <taxon>Pseudomonadati</taxon>
        <taxon>Pseudomonadota</taxon>
        <taxon>Betaproteobacteria</taxon>
        <taxon>Rhodocyclales</taxon>
        <taxon>Zoogloeaceae</taxon>
        <taxon>Denitromonas</taxon>
    </lineage>
</organism>
<dbReference type="EMBL" id="VMNI01000005">
    <property type="protein sequence ID" value="TVO78533.1"/>
    <property type="molecule type" value="Genomic_DNA"/>
</dbReference>
<reference evidence="3 4" key="1">
    <citation type="submission" date="2019-07" db="EMBL/GenBank/DDBJ databases">
        <title>The pathways for chlorine oxyanion respiration interact through the shared metabolite chlorate.</title>
        <authorList>
            <person name="Barnum T.P."/>
            <person name="Cheng Y."/>
            <person name="Hill K.A."/>
            <person name="Lucas L.N."/>
            <person name="Carlson H.K."/>
            <person name="Coates J.D."/>
        </authorList>
    </citation>
    <scope>NUCLEOTIDE SEQUENCE [LARGE SCALE GENOMIC DNA]</scope>
    <source>
        <strain evidence="3 4">SFB-1</strain>
    </source>
</reference>
<evidence type="ECO:0008006" key="5">
    <source>
        <dbReference type="Google" id="ProtNLM"/>
    </source>
</evidence>
<feature type="region of interest" description="Disordered" evidence="1">
    <location>
        <begin position="1"/>
        <end position="44"/>
    </location>
</feature>
<comment type="caution">
    <text evidence="3">The sequence shown here is derived from an EMBL/GenBank/DDBJ whole genome shotgun (WGS) entry which is preliminary data.</text>
</comment>
<feature type="compositionally biased region" description="Low complexity" evidence="1">
    <location>
        <begin position="411"/>
        <end position="422"/>
    </location>
</feature>
<feature type="transmembrane region" description="Helical" evidence="2">
    <location>
        <begin position="49"/>
        <end position="70"/>
    </location>
</feature>
<sequence>MSEDTPALTRAQPGTDAPETTEPIRDDAAVADETPPVADESEPPKRRGIVVPVLLVICLLAIAGLGWQWWAMRGELAKTQEELTRRLSESDNMAREARASARQSIDTLTSVQGKVGLLEAKAEEAGGQAAALDALYQEFSRTRDERTMAEIEQAVTIAGQQLQLAGNVEAALIALQAADARLSGFDEARLGPLRRSLKRDIERLRAAPRVDIAGITLRLEGLLDSVDRLPLAFTGEAVGAEAPEKTATGSPMDDPLGFAQAVLHDWWAEIRSLVRVERLDRSAEPVLLSPSQSTYLRENLKIRLLTARLALLGRDHRTFEADMRQAAEWLGKYFDQRDEGVTETLTSLKTLAETQIAPTQPALTETLAVLKTLQGKPGVSGAEPAPQAPKAAATPKVAKPADAPEGKSDAEVPAVAPAKAPE</sequence>
<keyword evidence="2" id="KW-1133">Transmembrane helix</keyword>
<evidence type="ECO:0000256" key="2">
    <source>
        <dbReference type="SAM" id="Phobius"/>
    </source>
</evidence>
<evidence type="ECO:0000313" key="4">
    <source>
        <dbReference type="Proteomes" id="UP000318349"/>
    </source>
</evidence>
<protein>
    <recommendedName>
        <fullName evidence="5">Heme biosynthesis operon protein HemX</fullName>
    </recommendedName>
</protein>
<gene>
    <name evidence="3" type="ORF">FHP89_04905</name>
</gene>
<dbReference type="AlphaFoldDB" id="A0A558CCK3"/>
<dbReference type="PANTHER" id="PTHR38043:SF1">
    <property type="entry name" value="PROTEIN HEMX"/>
    <property type="match status" value="1"/>
</dbReference>
<dbReference type="InterPro" id="IPR007470">
    <property type="entry name" value="HemX"/>
</dbReference>
<dbReference type="Proteomes" id="UP000318349">
    <property type="component" value="Unassembled WGS sequence"/>
</dbReference>
<name>A0A558CCK3_9RHOO</name>
<evidence type="ECO:0000256" key="1">
    <source>
        <dbReference type="SAM" id="MobiDB-lite"/>
    </source>
</evidence>
<feature type="region of interest" description="Disordered" evidence="1">
    <location>
        <begin position="376"/>
        <end position="422"/>
    </location>
</feature>